<organism evidence="1 2">
    <name type="scientific">Paramuricea clavata</name>
    <name type="common">Red gorgonian</name>
    <name type="synonym">Violescent sea-whip</name>
    <dbReference type="NCBI Taxonomy" id="317549"/>
    <lineage>
        <taxon>Eukaryota</taxon>
        <taxon>Metazoa</taxon>
        <taxon>Cnidaria</taxon>
        <taxon>Anthozoa</taxon>
        <taxon>Octocorallia</taxon>
        <taxon>Malacalcyonacea</taxon>
        <taxon>Plexauridae</taxon>
        <taxon>Paramuricea</taxon>
    </lineage>
</organism>
<dbReference type="AlphaFoldDB" id="A0A7D9IRD1"/>
<dbReference type="Pfam" id="PF17921">
    <property type="entry name" value="Integrase_H2C2"/>
    <property type="match status" value="1"/>
</dbReference>
<proteinExistence type="predicted"/>
<dbReference type="InterPro" id="IPR041588">
    <property type="entry name" value="Integrase_H2C2"/>
</dbReference>
<reference evidence="1" key="1">
    <citation type="submission" date="2020-04" db="EMBL/GenBank/DDBJ databases">
        <authorList>
            <person name="Alioto T."/>
            <person name="Alioto T."/>
            <person name="Gomez Garrido J."/>
        </authorList>
    </citation>
    <scope>NUCLEOTIDE SEQUENCE</scope>
    <source>
        <strain evidence="1">A484AB</strain>
    </source>
</reference>
<dbReference type="InterPro" id="IPR043502">
    <property type="entry name" value="DNA/RNA_pol_sf"/>
</dbReference>
<protein>
    <submittedName>
        <fullName evidence="1">Uncharacterized protein</fullName>
    </submittedName>
</protein>
<dbReference type="Pfam" id="PF05380">
    <property type="entry name" value="Peptidase_A17"/>
    <property type="match status" value="1"/>
</dbReference>
<gene>
    <name evidence="1" type="ORF">PACLA_8A017468</name>
</gene>
<evidence type="ECO:0000313" key="2">
    <source>
        <dbReference type="Proteomes" id="UP001152795"/>
    </source>
</evidence>
<keyword evidence="2" id="KW-1185">Reference proteome</keyword>
<comment type="caution">
    <text evidence="1">The sequence shown here is derived from an EMBL/GenBank/DDBJ whole genome shotgun (WGS) entry which is preliminary data.</text>
</comment>
<name>A0A7D9IRD1_PARCT</name>
<dbReference type="PANTHER" id="PTHR47331:SF1">
    <property type="entry name" value="GAG-LIKE PROTEIN"/>
    <property type="match status" value="1"/>
</dbReference>
<evidence type="ECO:0000313" key="1">
    <source>
        <dbReference type="EMBL" id="CAB4015368.1"/>
    </source>
</evidence>
<dbReference type="EMBL" id="CACRXK020008686">
    <property type="protein sequence ID" value="CAB4015368.1"/>
    <property type="molecule type" value="Genomic_DNA"/>
</dbReference>
<dbReference type="Proteomes" id="UP001152795">
    <property type="component" value="Unassembled WGS sequence"/>
</dbReference>
<dbReference type="OrthoDB" id="5987884at2759"/>
<dbReference type="SUPFAM" id="SSF56672">
    <property type="entry name" value="DNA/RNA polymerases"/>
    <property type="match status" value="1"/>
</dbReference>
<feature type="non-terminal residue" evidence="1">
    <location>
        <position position="1"/>
    </location>
</feature>
<sequence>SCLHYKPWPGLGLHFGSASKSGPTTTGAQGTAKDITVVGTDCKLRKSLAFTSFRTTIMPGKKGNLKTGLHTLHFKYSVEHWTSLMMLFTEHNSKLFHKLKLLFLASLLSSSAFGLRASRQNSNITGGMHSRQIFLGLCSFFIRCQLSKRYILLAIYSLRFLCQTCMQIIIFLGSLCSNPTFLNLFNVFLTRMEFRGGLISSDRIANNSHMQYARTQNTCPFDPSDKYFSNGKHGVQWIHWIQWTIRLAISMALSIGSIGSNGHFRLAISLALYLHDVHVLLITSLKYMVIDQLKKQMSDGNSTCPLDPMDKQNSNGQIEIHLTNGMSNGLFIFPSDILHGYWTLIINGPLGRNSRTCRSTNYIRSDHTFMNIMENSIRLHNGHYEIALPWKNSPPHLPNTRRQGVCTNVFSQSKPDKIRVVFDCAAVYHGTSLNDQLLQGPDLTNNLVGVLIRFRQEPVALMADIESMFHQVNVRHEDCDALRFLWWPENDLNSEPKEFQMLVHLFWATSSPSCANFALLKTADDNSEHFDAKVTDTVRRNFYVDDCLKSVGDDSQATVLVVASLPESERAASVKDLCFDKPSIERALGVLWDIGRDEFGFRIKVKDNPPTGRGILSIISSVYDPLGFVCPFVLLAKIIMQDLCRKNLGWDDPIQYEHLLRWKNWQEEVPKIEQLRVPRCFKPPEFGEIASSQLHHSPDASQRGYGAVSYLRLTNQNAQIHCSFVMGKARLAPLKETTIPRLELSAAVVATRLDKMIRAEIDIPIDTSLFWTDSTCVIGYIANEDKRFQTFVANRVASIREVSSPSQWKYVSTQLNPADDASRGLSADELISNTRWLSGPDFLWKSETHWPTPPNVLGEIQDEDMEVKREVQTFSTDTIAHESTLDAIFKRFSSTRLVDEIIQAEKEIMRYVQRNNFQEELSILSKSVTREDVDAKIASVKKSSPIHKLDPKLSDNLLCVGGRLRNAPIPSETKHPFILPKNHHISILIAQYYHLIAGHSGLEHALSLMREKFWLIGARATLRRVLNKCVDCSKRQAPVGEQKMADLPEHRVTPDRPPFTFVGVDCFGPFVIKRGRKDGAKMFIVDLIESFRSV</sequence>
<accession>A0A7D9IRD1</accession>
<dbReference type="InterPro" id="IPR008042">
    <property type="entry name" value="Retrotrans_Pao"/>
</dbReference>
<dbReference type="PANTHER" id="PTHR47331">
    <property type="entry name" value="PHD-TYPE DOMAIN-CONTAINING PROTEIN"/>
    <property type="match status" value="1"/>
</dbReference>